<accession>A0A7J6WLT9</accession>
<organism evidence="1 2">
    <name type="scientific">Thalictrum thalictroides</name>
    <name type="common">Rue-anemone</name>
    <name type="synonym">Anemone thalictroides</name>
    <dbReference type="NCBI Taxonomy" id="46969"/>
    <lineage>
        <taxon>Eukaryota</taxon>
        <taxon>Viridiplantae</taxon>
        <taxon>Streptophyta</taxon>
        <taxon>Embryophyta</taxon>
        <taxon>Tracheophyta</taxon>
        <taxon>Spermatophyta</taxon>
        <taxon>Magnoliopsida</taxon>
        <taxon>Ranunculales</taxon>
        <taxon>Ranunculaceae</taxon>
        <taxon>Thalictroideae</taxon>
        <taxon>Thalictrum</taxon>
    </lineage>
</organism>
<evidence type="ECO:0000313" key="2">
    <source>
        <dbReference type="Proteomes" id="UP000554482"/>
    </source>
</evidence>
<reference evidence="1 2" key="1">
    <citation type="submission" date="2020-06" db="EMBL/GenBank/DDBJ databases">
        <title>Transcriptomic and genomic resources for Thalictrum thalictroides and T. hernandezii: Facilitating candidate gene discovery in an emerging model plant lineage.</title>
        <authorList>
            <person name="Arias T."/>
            <person name="Riano-Pachon D.M."/>
            <person name="Di Stilio V.S."/>
        </authorList>
    </citation>
    <scope>NUCLEOTIDE SEQUENCE [LARGE SCALE GENOMIC DNA]</scope>
    <source>
        <strain evidence="2">cv. WT478/WT964</strain>
        <tissue evidence="1">Leaves</tissue>
    </source>
</reference>
<comment type="caution">
    <text evidence="1">The sequence shown here is derived from an EMBL/GenBank/DDBJ whole genome shotgun (WGS) entry which is preliminary data.</text>
</comment>
<dbReference type="Proteomes" id="UP000554482">
    <property type="component" value="Unassembled WGS sequence"/>
</dbReference>
<gene>
    <name evidence="1" type="ORF">FRX31_012074</name>
</gene>
<name>A0A7J6WLT9_THATH</name>
<keyword evidence="2" id="KW-1185">Reference proteome</keyword>
<protein>
    <submittedName>
        <fullName evidence="1">Uncharacterized protein</fullName>
    </submittedName>
</protein>
<sequence>MQKEIQQRPLDNVLAQLDIDATETFLELSKQEEASLFQKAKQKNVLLGDGNNSNFHRIVQGRKNRNIILSITDLQGNHMTDANSVNAAFLSYYHHLLGEEHQGPICTEELGQMQFVQLGNNLELDELGKDVTEVEIKHSLFDIEDTSAPGEHSSSRLIP</sequence>
<dbReference type="EMBL" id="JABWDY010013360">
    <property type="protein sequence ID" value="KAF5198339.1"/>
    <property type="molecule type" value="Genomic_DNA"/>
</dbReference>
<evidence type="ECO:0000313" key="1">
    <source>
        <dbReference type="EMBL" id="KAF5198339.1"/>
    </source>
</evidence>
<dbReference type="AlphaFoldDB" id="A0A7J6WLT9"/>
<proteinExistence type="predicted"/>